<organism evidence="1 2">
    <name type="scientific">Paenibacillus arenilitoris</name>
    <dbReference type="NCBI Taxonomy" id="2772299"/>
    <lineage>
        <taxon>Bacteria</taxon>
        <taxon>Bacillati</taxon>
        <taxon>Bacillota</taxon>
        <taxon>Bacilli</taxon>
        <taxon>Bacillales</taxon>
        <taxon>Paenibacillaceae</taxon>
        <taxon>Paenibacillus</taxon>
    </lineage>
</organism>
<dbReference type="EMBL" id="JACXIY010000027">
    <property type="protein sequence ID" value="MBD2871164.1"/>
    <property type="molecule type" value="Genomic_DNA"/>
</dbReference>
<protein>
    <submittedName>
        <fullName evidence="1">Uncharacterized protein</fullName>
    </submittedName>
</protein>
<gene>
    <name evidence="1" type="ORF">IDH41_21495</name>
</gene>
<sequence>MVGFKEKVEELRRFESLCYTICVTLLKEEREACAAAERTLSWIFADPAFWAAEEAAKPRYVMRICMRVISERGKTGLANNVPSLQLRAK</sequence>
<evidence type="ECO:0000313" key="1">
    <source>
        <dbReference type="EMBL" id="MBD2871164.1"/>
    </source>
</evidence>
<comment type="caution">
    <text evidence="1">The sequence shown here is derived from an EMBL/GenBank/DDBJ whole genome shotgun (WGS) entry which is preliminary data.</text>
</comment>
<keyword evidence="2" id="KW-1185">Reference proteome</keyword>
<name>A0A927CP73_9BACL</name>
<dbReference type="Proteomes" id="UP000632125">
    <property type="component" value="Unassembled WGS sequence"/>
</dbReference>
<reference evidence="1" key="1">
    <citation type="submission" date="2020-09" db="EMBL/GenBank/DDBJ databases">
        <title>A novel bacterium of genus Paenibacillus, isolated from South China Sea.</title>
        <authorList>
            <person name="Huang H."/>
            <person name="Mo K."/>
            <person name="Hu Y."/>
        </authorList>
    </citation>
    <scope>NUCLEOTIDE SEQUENCE</scope>
    <source>
        <strain evidence="1">IB182493</strain>
    </source>
</reference>
<proteinExistence type="predicted"/>
<dbReference type="AlphaFoldDB" id="A0A927CP73"/>
<dbReference type="RefSeq" id="WP_190864697.1">
    <property type="nucleotide sequence ID" value="NZ_JACXIY010000027.1"/>
</dbReference>
<evidence type="ECO:0000313" key="2">
    <source>
        <dbReference type="Proteomes" id="UP000632125"/>
    </source>
</evidence>
<accession>A0A927CP73</accession>